<feature type="compositionally biased region" description="Acidic residues" evidence="1">
    <location>
        <begin position="39"/>
        <end position="50"/>
    </location>
</feature>
<sequence>MKPEDSLIMGVADLSTIPEKESDEIIKSSVEDLVLIPSEFEDTSGSDSDCDLPSYNDFSPINVSEEKSVTFSNPLFDSNEDFTSSNDESLSDEDVPEDKIKIYSNPLLEFDEEYISSDVNPLFNEVLEDIESEDSYVSKLDELALLEIDDADFDPEGDILLLEKLLSDDTSSPLPPKELYFEDLKVIKSSIDTSSDFEDDYYDSEGDIIYLESLLIKNSIPNLPPEVFLDDDPRSLKDEPDKDDLKYIVKVFDPGILEKIFSPTYVRLPLEDRHYLYLTYVIRIFLPYFTYLVDSSLPLSSELVISALCFYSLELVASHRSETFMCFNVYPNILNESQMDICSSTCFDPNITMIWGLPQIMKTFMLVVLSIIHSIFNPLHAYIWESDILDLID</sequence>
<feature type="region of interest" description="Disordered" evidence="1">
    <location>
        <begin position="38"/>
        <end position="59"/>
    </location>
</feature>
<feature type="region of interest" description="Disordered" evidence="1">
    <location>
        <begin position="72"/>
        <end position="95"/>
    </location>
</feature>
<proteinExistence type="predicted"/>
<organism evidence="2 3">
    <name type="scientific">Tanacetum coccineum</name>
    <dbReference type="NCBI Taxonomy" id="301880"/>
    <lineage>
        <taxon>Eukaryota</taxon>
        <taxon>Viridiplantae</taxon>
        <taxon>Streptophyta</taxon>
        <taxon>Embryophyta</taxon>
        <taxon>Tracheophyta</taxon>
        <taxon>Spermatophyta</taxon>
        <taxon>Magnoliopsida</taxon>
        <taxon>eudicotyledons</taxon>
        <taxon>Gunneridae</taxon>
        <taxon>Pentapetalae</taxon>
        <taxon>asterids</taxon>
        <taxon>campanulids</taxon>
        <taxon>Asterales</taxon>
        <taxon>Asteraceae</taxon>
        <taxon>Asteroideae</taxon>
        <taxon>Anthemideae</taxon>
        <taxon>Anthemidinae</taxon>
        <taxon>Tanacetum</taxon>
    </lineage>
</organism>
<protein>
    <submittedName>
        <fullName evidence="2">Uncharacterized protein</fullName>
    </submittedName>
</protein>
<evidence type="ECO:0000313" key="2">
    <source>
        <dbReference type="EMBL" id="GJT67164.1"/>
    </source>
</evidence>
<dbReference type="Proteomes" id="UP001151760">
    <property type="component" value="Unassembled WGS sequence"/>
</dbReference>
<gene>
    <name evidence="2" type="ORF">Tco_1018644</name>
</gene>
<accession>A0ABQ5FV89</accession>
<reference evidence="2" key="2">
    <citation type="submission" date="2022-01" db="EMBL/GenBank/DDBJ databases">
        <authorList>
            <person name="Yamashiro T."/>
            <person name="Shiraishi A."/>
            <person name="Satake H."/>
            <person name="Nakayama K."/>
        </authorList>
    </citation>
    <scope>NUCLEOTIDE SEQUENCE</scope>
</reference>
<name>A0ABQ5FV89_9ASTR</name>
<evidence type="ECO:0000256" key="1">
    <source>
        <dbReference type="SAM" id="MobiDB-lite"/>
    </source>
</evidence>
<reference evidence="2" key="1">
    <citation type="journal article" date="2022" name="Int. J. Mol. Sci.">
        <title>Draft Genome of Tanacetum Coccineum: Genomic Comparison of Closely Related Tanacetum-Family Plants.</title>
        <authorList>
            <person name="Yamashiro T."/>
            <person name="Shiraishi A."/>
            <person name="Nakayama K."/>
            <person name="Satake H."/>
        </authorList>
    </citation>
    <scope>NUCLEOTIDE SEQUENCE</scope>
</reference>
<comment type="caution">
    <text evidence="2">The sequence shown here is derived from an EMBL/GenBank/DDBJ whole genome shotgun (WGS) entry which is preliminary data.</text>
</comment>
<feature type="compositionally biased region" description="Polar residues" evidence="1">
    <location>
        <begin position="72"/>
        <end position="88"/>
    </location>
</feature>
<dbReference type="EMBL" id="BQNB010017782">
    <property type="protein sequence ID" value="GJT67164.1"/>
    <property type="molecule type" value="Genomic_DNA"/>
</dbReference>
<evidence type="ECO:0000313" key="3">
    <source>
        <dbReference type="Proteomes" id="UP001151760"/>
    </source>
</evidence>
<keyword evidence="3" id="KW-1185">Reference proteome</keyword>